<comment type="caution">
    <text evidence="3">The sequence shown here is derived from an EMBL/GenBank/DDBJ whole genome shotgun (WGS) entry which is preliminary data.</text>
</comment>
<dbReference type="SMART" id="SM00062">
    <property type="entry name" value="PBPb"/>
    <property type="match status" value="1"/>
</dbReference>
<sequence length="258" mass="29296">MCSRLLLLFVLLCGHPAMASTLLAYTEELPPLNFLQHDKVSGFSSELLQAMADKAAIPLSLQLLPWARAYAMTQSTPGSLLFSTVRTPERENLFRWVGPISPRRIYLYRLAGRRDIQLHSIEQLRQLRTSTLFESATQKRLLELGLRIGQEQDSGRSDAVNLGKLQLGRVDLVAMLDWAMAWQLQQAGLDAHLVQPVALLDDARQYWYALNRQTPDDTVRRLQAALDALEQSGYTERLRQKYMGRDKVPAHIADFTVH</sequence>
<evidence type="ECO:0000259" key="2">
    <source>
        <dbReference type="SMART" id="SM00062"/>
    </source>
</evidence>
<dbReference type="Gene3D" id="3.40.190.10">
    <property type="entry name" value="Periplasmic binding protein-like II"/>
    <property type="match status" value="2"/>
</dbReference>
<evidence type="ECO:0000313" key="3">
    <source>
        <dbReference type="EMBL" id="PXX49919.1"/>
    </source>
</evidence>
<protein>
    <submittedName>
        <fullName evidence="3">Amino acid ABC transporter substrate-binding protein (PAAT family)</fullName>
    </submittedName>
</protein>
<evidence type="ECO:0000313" key="4">
    <source>
        <dbReference type="Proteomes" id="UP000248395"/>
    </source>
</evidence>
<dbReference type="AlphaFoldDB" id="A0A318JH66"/>
<name>A0A318JH66_9NEIS</name>
<dbReference type="Proteomes" id="UP000248395">
    <property type="component" value="Unassembled WGS sequence"/>
</dbReference>
<dbReference type="PANTHER" id="PTHR38834:SF3">
    <property type="entry name" value="SOLUTE-BINDING PROTEIN FAMILY 3_N-TERMINAL DOMAIN-CONTAINING PROTEIN"/>
    <property type="match status" value="1"/>
</dbReference>
<keyword evidence="4" id="KW-1185">Reference proteome</keyword>
<reference evidence="3 4" key="1">
    <citation type="submission" date="2018-05" db="EMBL/GenBank/DDBJ databases">
        <title>Genomic Encyclopedia of Type Strains, Phase IV (KMG-IV): sequencing the most valuable type-strain genomes for metagenomic binning, comparative biology and taxonomic classification.</title>
        <authorList>
            <person name="Goeker M."/>
        </authorList>
    </citation>
    <scope>NUCLEOTIDE SEQUENCE [LARGE SCALE GENOMIC DNA]</scope>
    <source>
        <strain evidence="3 4">DSM 25134</strain>
    </source>
</reference>
<feature type="signal peptide" evidence="1">
    <location>
        <begin position="1"/>
        <end position="19"/>
    </location>
</feature>
<evidence type="ECO:0000256" key="1">
    <source>
        <dbReference type="SAM" id="SignalP"/>
    </source>
</evidence>
<accession>A0A318JH66</accession>
<dbReference type="RefSeq" id="WP_059285974.1">
    <property type="nucleotide sequence ID" value="NZ_LNQU01000050.1"/>
</dbReference>
<keyword evidence="1" id="KW-0732">Signal</keyword>
<gene>
    <name evidence="3" type="ORF">DFR38_10399</name>
</gene>
<feature type="domain" description="Solute-binding protein family 3/N-terminal" evidence="2">
    <location>
        <begin position="21"/>
        <end position="246"/>
    </location>
</feature>
<dbReference type="EMBL" id="QJKC01000003">
    <property type="protein sequence ID" value="PXX49919.1"/>
    <property type="molecule type" value="Genomic_DNA"/>
</dbReference>
<feature type="chain" id="PRO_5016392939" evidence="1">
    <location>
        <begin position="20"/>
        <end position="258"/>
    </location>
</feature>
<organism evidence="3 4">
    <name type="scientific">Aquitalea magnusonii</name>
    <dbReference type="NCBI Taxonomy" id="332411"/>
    <lineage>
        <taxon>Bacteria</taxon>
        <taxon>Pseudomonadati</taxon>
        <taxon>Pseudomonadota</taxon>
        <taxon>Betaproteobacteria</taxon>
        <taxon>Neisseriales</taxon>
        <taxon>Chromobacteriaceae</taxon>
        <taxon>Aquitalea</taxon>
    </lineage>
</organism>
<dbReference type="SUPFAM" id="SSF53850">
    <property type="entry name" value="Periplasmic binding protein-like II"/>
    <property type="match status" value="1"/>
</dbReference>
<proteinExistence type="predicted"/>
<dbReference type="Pfam" id="PF00497">
    <property type="entry name" value="SBP_bac_3"/>
    <property type="match status" value="1"/>
</dbReference>
<dbReference type="InterPro" id="IPR001638">
    <property type="entry name" value="Solute-binding_3/MltF_N"/>
</dbReference>
<dbReference type="PANTHER" id="PTHR38834">
    <property type="entry name" value="PERIPLASMIC SUBSTRATE BINDING PROTEIN FAMILY 3"/>
    <property type="match status" value="1"/>
</dbReference>